<dbReference type="AlphaFoldDB" id="F6HAV4"/>
<evidence type="ECO:0000313" key="3">
    <source>
        <dbReference type="Proteomes" id="UP000009183"/>
    </source>
</evidence>
<sequence length="81" mass="9170">MVGALKRHGSPLHDNLSDLPERKAPQREGHKHRGTHMWKIIVGESRLNYRDRRNLVVVTPEGISSGPETKAPWREALSIVV</sequence>
<proteinExistence type="predicted"/>
<dbReference type="Proteomes" id="UP000009183">
    <property type="component" value="Chromosome 16"/>
</dbReference>
<organism evidence="2 3">
    <name type="scientific">Vitis vinifera</name>
    <name type="common">Grape</name>
    <dbReference type="NCBI Taxonomy" id="29760"/>
    <lineage>
        <taxon>Eukaryota</taxon>
        <taxon>Viridiplantae</taxon>
        <taxon>Streptophyta</taxon>
        <taxon>Embryophyta</taxon>
        <taxon>Tracheophyta</taxon>
        <taxon>Spermatophyta</taxon>
        <taxon>Magnoliopsida</taxon>
        <taxon>eudicotyledons</taxon>
        <taxon>Gunneridae</taxon>
        <taxon>Pentapetalae</taxon>
        <taxon>rosids</taxon>
        <taxon>Vitales</taxon>
        <taxon>Vitaceae</taxon>
        <taxon>Viteae</taxon>
        <taxon>Vitis</taxon>
    </lineage>
</organism>
<name>F6HAV4_VITVI</name>
<feature type="compositionally biased region" description="Basic residues" evidence="1">
    <location>
        <begin position="1"/>
        <end position="10"/>
    </location>
</feature>
<evidence type="ECO:0000313" key="2">
    <source>
        <dbReference type="EMBL" id="CCB49339.1"/>
    </source>
</evidence>
<feature type="region of interest" description="Disordered" evidence="1">
    <location>
        <begin position="1"/>
        <end position="36"/>
    </location>
</feature>
<dbReference type="HOGENOM" id="CLU_2578741_0_0_1"/>
<reference evidence="3" key="1">
    <citation type="journal article" date="2007" name="Nature">
        <title>The grapevine genome sequence suggests ancestral hexaploidization in major angiosperm phyla.</title>
        <authorList>
            <consortium name="The French-Italian Public Consortium for Grapevine Genome Characterization."/>
            <person name="Jaillon O."/>
            <person name="Aury J.-M."/>
            <person name="Noel B."/>
            <person name="Policriti A."/>
            <person name="Clepet C."/>
            <person name="Casagrande A."/>
            <person name="Choisne N."/>
            <person name="Aubourg S."/>
            <person name="Vitulo N."/>
            <person name="Jubin C."/>
            <person name="Vezzi A."/>
            <person name="Legeai F."/>
            <person name="Hugueney P."/>
            <person name="Dasilva C."/>
            <person name="Horner D."/>
            <person name="Mica E."/>
            <person name="Jublot D."/>
            <person name="Poulain J."/>
            <person name="Bruyere C."/>
            <person name="Billault A."/>
            <person name="Segurens B."/>
            <person name="Gouyvenoux M."/>
            <person name="Ugarte E."/>
            <person name="Cattonaro F."/>
            <person name="Anthouard V."/>
            <person name="Vico V."/>
            <person name="Del Fabbro C."/>
            <person name="Alaux M."/>
            <person name="Di Gaspero G."/>
            <person name="Dumas V."/>
            <person name="Felice N."/>
            <person name="Paillard S."/>
            <person name="Juman I."/>
            <person name="Moroldo M."/>
            <person name="Scalabrin S."/>
            <person name="Canaguier A."/>
            <person name="Le Clainche I."/>
            <person name="Malacrida G."/>
            <person name="Durand E."/>
            <person name="Pesole G."/>
            <person name="Laucou V."/>
            <person name="Chatelet P."/>
            <person name="Merdinoglu D."/>
            <person name="Delledonne M."/>
            <person name="Pezzotti M."/>
            <person name="Lecharny A."/>
            <person name="Scarpelli C."/>
            <person name="Artiguenave F."/>
            <person name="Pe M.E."/>
            <person name="Valle G."/>
            <person name="Morgante M."/>
            <person name="Caboche M."/>
            <person name="Adam-Blondon A.-F."/>
            <person name="Weissenbach J."/>
            <person name="Quetier F."/>
            <person name="Wincker P."/>
        </authorList>
    </citation>
    <scope>NUCLEOTIDE SEQUENCE [LARGE SCALE GENOMIC DNA]</scope>
    <source>
        <strain evidence="3">cv. Pinot noir / PN40024</strain>
    </source>
</reference>
<dbReference type="InParanoid" id="F6HAV4"/>
<protein>
    <submittedName>
        <fullName evidence="2">Uncharacterized protein</fullName>
    </submittedName>
</protein>
<gene>
    <name evidence="2" type="ordered locus">VIT_16s0022g00390</name>
</gene>
<keyword evidence="3" id="KW-1185">Reference proteome</keyword>
<feature type="compositionally biased region" description="Basic and acidic residues" evidence="1">
    <location>
        <begin position="15"/>
        <end position="28"/>
    </location>
</feature>
<accession>F6HAV4</accession>
<dbReference type="EMBL" id="FN595506">
    <property type="protein sequence ID" value="CCB49339.1"/>
    <property type="molecule type" value="Genomic_DNA"/>
</dbReference>
<dbReference type="PaxDb" id="29760-VIT_16s0022g00390.t01"/>
<evidence type="ECO:0000256" key="1">
    <source>
        <dbReference type="SAM" id="MobiDB-lite"/>
    </source>
</evidence>